<protein>
    <submittedName>
        <fullName evidence="2">Uncharacterized protein</fullName>
    </submittedName>
</protein>
<dbReference type="AlphaFoldDB" id="A0A6A5TRZ9"/>
<keyword evidence="1" id="KW-0732">Signal</keyword>
<dbReference type="OrthoDB" id="2910287at2759"/>
<feature type="signal peptide" evidence="1">
    <location>
        <begin position="1"/>
        <end position="17"/>
    </location>
</feature>
<dbReference type="Gene3D" id="2.60.20.10">
    <property type="entry name" value="Crystallins"/>
    <property type="match status" value="1"/>
</dbReference>
<name>A0A6A5TRZ9_9PLEO</name>
<feature type="chain" id="PRO_5025513789" evidence="1">
    <location>
        <begin position="18"/>
        <end position="126"/>
    </location>
</feature>
<evidence type="ECO:0000313" key="2">
    <source>
        <dbReference type="EMBL" id="KAF1954750.1"/>
    </source>
</evidence>
<accession>A0A6A5TRZ9</accession>
<evidence type="ECO:0000313" key="3">
    <source>
        <dbReference type="Proteomes" id="UP000800035"/>
    </source>
</evidence>
<keyword evidence="3" id="KW-1185">Reference proteome</keyword>
<gene>
    <name evidence="2" type="ORF">CC80DRAFT_115185</name>
</gene>
<reference evidence="2" key="1">
    <citation type="journal article" date="2020" name="Stud. Mycol.">
        <title>101 Dothideomycetes genomes: a test case for predicting lifestyles and emergence of pathogens.</title>
        <authorList>
            <person name="Haridas S."/>
            <person name="Albert R."/>
            <person name="Binder M."/>
            <person name="Bloem J."/>
            <person name="Labutti K."/>
            <person name="Salamov A."/>
            <person name="Andreopoulos B."/>
            <person name="Baker S."/>
            <person name="Barry K."/>
            <person name="Bills G."/>
            <person name="Bluhm B."/>
            <person name="Cannon C."/>
            <person name="Castanera R."/>
            <person name="Culley D."/>
            <person name="Daum C."/>
            <person name="Ezra D."/>
            <person name="Gonzalez J."/>
            <person name="Henrissat B."/>
            <person name="Kuo A."/>
            <person name="Liang C."/>
            <person name="Lipzen A."/>
            <person name="Lutzoni F."/>
            <person name="Magnuson J."/>
            <person name="Mondo S."/>
            <person name="Nolan M."/>
            <person name="Ohm R."/>
            <person name="Pangilinan J."/>
            <person name="Park H.-J."/>
            <person name="Ramirez L."/>
            <person name="Alfaro M."/>
            <person name="Sun H."/>
            <person name="Tritt A."/>
            <person name="Yoshinaga Y."/>
            <person name="Zwiers L.-H."/>
            <person name="Turgeon B."/>
            <person name="Goodwin S."/>
            <person name="Spatafora J."/>
            <person name="Crous P."/>
            <person name="Grigoriev I."/>
        </authorList>
    </citation>
    <scope>NUCLEOTIDE SEQUENCE</scope>
    <source>
        <strain evidence="2">CBS 675.92</strain>
    </source>
</reference>
<organism evidence="2 3">
    <name type="scientific">Byssothecium circinans</name>
    <dbReference type="NCBI Taxonomy" id="147558"/>
    <lineage>
        <taxon>Eukaryota</taxon>
        <taxon>Fungi</taxon>
        <taxon>Dikarya</taxon>
        <taxon>Ascomycota</taxon>
        <taxon>Pezizomycotina</taxon>
        <taxon>Dothideomycetes</taxon>
        <taxon>Pleosporomycetidae</taxon>
        <taxon>Pleosporales</taxon>
        <taxon>Massarineae</taxon>
        <taxon>Massarinaceae</taxon>
        <taxon>Byssothecium</taxon>
    </lineage>
</organism>
<sequence>MKVITGVLIAFTAAVRAAPIIPRDDPPPALAKTHIYLCDDAAFKGICENFEVEPGKCYNVTDNWNDKISSGGPDKDTFCAAYPNYDCTGKAFPFTFPGIMNLSRYGYSDVISSYRCDFLGGFDGPN</sequence>
<proteinExistence type="predicted"/>
<evidence type="ECO:0000256" key="1">
    <source>
        <dbReference type="SAM" id="SignalP"/>
    </source>
</evidence>
<dbReference type="Proteomes" id="UP000800035">
    <property type="component" value="Unassembled WGS sequence"/>
</dbReference>
<dbReference type="EMBL" id="ML976997">
    <property type="protein sequence ID" value="KAF1954750.1"/>
    <property type="molecule type" value="Genomic_DNA"/>
</dbReference>